<feature type="compositionally biased region" description="Basic residues" evidence="1">
    <location>
        <begin position="169"/>
        <end position="179"/>
    </location>
</feature>
<organism evidence="2 3">
    <name type="scientific">Corynespora cassiicola Philippines</name>
    <dbReference type="NCBI Taxonomy" id="1448308"/>
    <lineage>
        <taxon>Eukaryota</taxon>
        <taxon>Fungi</taxon>
        <taxon>Dikarya</taxon>
        <taxon>Ascomycota</taxon>
        <taxon>Pezizomycotina</taxon>
        <taxon>Dothideomycetes</taxon>
        <taxon>Pleosporomycetidae</taxon>
        <taxon>Pleosporales</taxon>
        <taxon>Corynesporascaceae</taxon>
        <taxon>Corynespora</taxon>
    </lineage>
</organism>
<evidence type="ECO:0000313" key="2">
    <source>
        <dbReference type="EMBL" id="PSN66145.1"/>
    </source>
</evidence>
<evidence type="ECO:0000313" key="3">
    <source>
        <dbReference type="Proteomes" id="UP000240883"/>
    </source>
</evidence>
<sequence>MNWTGGSLQRSKNANKGVVQKQRQHFARVRTQLQHGIPKTSPSRPSHLAEGRLAPAGRLPPVAAASVQHVAHRGRIQDAHGRATPRHSSSGVQNTQNVVIEEGPHALQTRTKRERLFGKRMPNSASLESQSFEEKRQRLLEQDDWVGLAPSRPVKAAIDAHEEKEKDRIGKRRKVRGRGAKGDIESPRRSRLPAVSDRPNPFVLQDDMDNISIRIGTDALTNRTLTRQTDHAQPCPQAAHASDHASAESMLFDDDNLYTVSARKPKHSVDCISLNAIMPTDMPTVMSAQAPATPQQVTVLGRRDNRSDSSSGKAPPSISLPLLVKNAIAPGPRHGVSLKHISPAGGSQTPSITVSTDIHGTSKLQYPRLVPRKSPDCSIEARVVLEGNTIGQPTHERESTNAGLLKSGRGTGDEQGLVNAEKVPVCRPRIVDDGPWKSFLACSNNSSPRSGTGDAPRRSPPHFAERSHKRMITEAGLSAGSQHATLGDQTRISSPSCSSASLPSIRQTQQESRMNGHTREAPRAGARSDRSEAHGLVANEKLWQRFVFGSQDEDMSSQSRGSNVEDGAIPENMKGYATWGVSPPRRQVSCVAVGSVSSTPFRSVSGLTSCVSDDVQDTTARAPPSTSSGSMLPTMALPAVSVGARGLVEATSDLDFGDDELQAAETTGLGEQAGARASMTRDRSLDASWSRIFGDSRAPIGLDRPHGSRNGRAVGPALAKRSERQTHWYHKDEISEDSDDGIELVDADRLM</sequence>
<feature type="compositionally biased region" description="Polar residues" evidence="1">
    <location>
        <begin position="505"/>
        <end position="515"/>
    </location>
</feature>
<feature type="compositionally biased region" description="Basic and acidic residues" evidence="1">
    <location>
        <begin position="517"/>
        <end position="531"/>
    </location>
</feature>
<feature type="region of interest" description="Disordered" evidence="1">
    <location>
        <begin position="63"/>
        <end position="95"/>
    </location>
</feature>
<feature type="compositionally biased region" description="Polar residues" evidence="1">
    <location>
        <begin position="1"/>
        <end position="14"/>
    </location>
</feature>
<feature type="compositionally biased region" description="Polar residues" evidence="1">
    <location>
        <begin position="86"/>
        <end position="95"/>
    </location>
</feature>
<feature type="region of interest" description="Disordered" evidence="1">
    <location>
        <begin position="442"/>
        <end position="466"/>
    </location>
</feature>
<dbReference type="EMBL" id="KZ678136">
    <property type="protein sequence ID" value="PSN66145.1"/>
    <property type="molecule type" value="Genomic_DNA"/>
</dbReference>
<feature type="region of interest" description="Disordered" evidence="1">
    <location>
        <begin position="1"/>
        <end position="51"/>
    </location>
</feature>
<feature type="region of interest" description="Disordered" evidence="1">
    <location>
        <begin position="392"/>
        <end position="416"/>
    </location>
</feature>
<evidence type="ECO:0000256" key="1">
    <source>
        <dbReference type="SAM" id="MobiDB-lite"/>
    </source>
</evidence>
<accession>A0A2T2NL37</accession>
<proteinExistence type="predicted"/>
<gene>
    <name evidence="2" type="ORF">BS50DRAFT_677419</name>
</gene>
<name>A0A2T2NL37_CORCC</name>
<feature type="region of interest" description="Disordered" evidence="1">
    <location>
        <begin position="158"/>
        <end position="199"/>
    </location>
</feature>
<protein>
    <submittedName>
        <fullName evidence="2">Uncharacterized protein</fullName>
    </submittedName>
</protein>
<keyword evidence="3" id="KW-1185">Reference proteome</keyword>
<feature type="compositionally biased region" description="Basic and acidic residues" evidence="1">
    <location>
        <begin position="720"/>
        <end position="733"/>
    </location>
</feature>
<feature type="compositionally biased region" description="Acidic residues" evidence="1">
    <location>
        <begin position="734"/>
        <end position="745"/>
    </location>
</feature>
<feature type="compositionally biased region" description="Low complexity" evidence="1">
    <location>
        <begin position="493"/>
        <end position="504"/>
    </location>
</feature>
<dbReference type="Proteomes" id="UP000240883">
    <property type="component" value="Unassembled WGS sequence"/>
</dbReference>
<feature type="region of interest" description="Disordered" evidence="1">
    <location>
        <begin position="487"/>
        <end position="531"/>
    </location>
</feature>
<feature type="region of interest" description="Disordered" evidence="1">
    <location>
        <begin position="696"/>
        <end position="751"/>
    </location>
</feature>
<dbReference type="OrthoDB" id="5426563at2759"/>
<dbReference type="AlphaFoldDB" id="A0A2T2NL37"/>
<feature type="compositionally biased region" description="Basic and acidic residues" evidence="1">
    <location>
        <begin position="158"/>
        <end position="168"/>
    </location>
</feature>
<reference evidence="2 3" key="1">
    <citation type="journal article" date="2018" name="Front. Microbiol.">
        <title>Genome-Wide Analysis of Corynespora cassiicola Leaf Fall Disease Putative Effectors.</title>
        <authorList>
            <person name="Lopez D."/>
            <person name="Ribeiro S."/>
            <person name="Label P."/>
            <person name="Fumanal B."/>
            <person name="Venisse J.S."/>
            <person name="Kohler A."/>
            <person name="de Oliveira R.R."/>
            <person name="Labutti K."/>
            <person name="Lipzen A."/>
            <person name="Lail K."/>
            <person name="Bauer D."/>
            <person name="Ohm R.A."/>
            <person name="Barry K.W."/>
            <person name="Spatafora J."/>
            <person name="Grigoriev I.V."/>
            <person name="Martin F.M."/>
            <person name="Pujade-Renaud V."/>
        </authorList>
    </citation>
    <scope>NUCLEOTIDE SEQUENCE [LARGE SCALE GENOMIC DNA]</scope>
    <source>
        <strain evidence="2 3">Philippines</strain>
    </source>
</reference>